<evidence type="ECO:0008006" key="9">
    <source>
        <dbReference type="Google" id="ProtNLM"/>
    </source>
</evidence>
<dbReference type="PROSITE" id="PS51471">
    <property type="entry name" value="FE2OG_OXY"/>
    <property type="match status" value="1"/>
</dbReference>
<dbReference type="InterPro" id="IPR027443">
    <property type="entry name" value="IPNS-like_sf"/>
</dbReference>
<protein>
    <recommendedName>
        <fullName evidence="9">FAD-binding PCMH-type domain-containing protein</fullName>
    </recommendedName>
</protein>
<dbReference type="Pfam" id="PF01565">
    <property type="entry name" value="FAD_binding_4"/>
    <property type="match status" value="1"/>
</dbReference>
<evidence type="ECO:0000313" key="7">
    <source>
        <dbReference type="EMBL" id="KAE8376689.1"/>
    </source>
</evidence>
<name>A0A5N7B5W2_9EURO</name>
<dbReference type="InterPro" id="IPR026992">
    <property type="entry name" value="DIOX_N"/>
</dbReference>
<dbReference type="Pfam" id="PF03171">
    <property type="entry name" value="2OG-FeII_Oxy"/>
    <property type="match status" value="1"/>
</dbReference>
<dbReference type="Gene3D" id="2.60.120.330">
    <property type="entry name" value="B-lactam Antibiotic, Isopenicillin N Synthase, Chain"/>
    <property type="match status" value="1"/>
</dbReference>
<feature type="domain" description="FAD-binding PCMH-type" evidence="5">
    <location>
        <begin position="249"/>
        <end position="420"/>
    </location>
</feature>
<dbReference type="PANTHER" id="PTHR42973:SF52">
    <property type="entry name" value="FAD BINDING DOMAIN PROTEIN (AFU_ORTHOLOGUE AFUA_2G00730)"/>
    <property type="match status" value="1"/>
</dbReference>
<reference evidence="7 8" key="1">
    <citation type="submission" date="2019-04" db="EMBL/GenBank/DDBJ databases">
        <title>Friends and foes A comparative genomics studyof 23 Aspergillus species from section Flavi.</title>
        <authorList>
            <consortium name="DOE Joint Genome Institute"/>
            <person name="Kjaerbolling I."/>
            <person name="Vesth T."/>
            <person name="Frisvad J.C."/>
            <person name="Nybo J.L."/>
            <person name="Theobald S."/>
            <person name="Kildgaard S."/>
            <person name="Isbrandt T."/>
            <person name="Kuo A."/>
            <person name="Sato A."/>
            <person name="Lyhne E.K."/>
            <person name="Kogle M.E."/>
            <person name="Wiebenga A."/>
            <person name="Kun R.S."/>
            <person name="Lubbers R.J."/>
            <person name="Makela M.R."/>
            <person name="Barry K."/>
            <person name="Chovatia M."/>
            <person name="Clum A."/>
            <person name="Daum C."/>
            <person name="Haridas S."/>
            <person name="He G."/>
            <person name="LaButti K."/>
            <person name="Lipzen A."/>
            <person name="Mondo S."/>
            <person name="Riley R."/>
            <person name="Salamov A."/>
            <person name="Simmons B.A."/>
            <person name="Magnuson J.K."/>
            <person name="Henrissat B."/>
            <person name="Mortensen U.H."/>
            <person name="Larsen T.O."/>
            <person name="Devries R.P."/>
            <person name="Grigoriev I.V."/>
            <person name="Machida M."/>
            <person name="Baker S.E."/>
            <person name="Andersen M.R."/>
        </authorList>
    </citation>
    <scope>NUCLEOTIDE SEQUENCE [LARGE SCALE GENOMIC DNA]</scope>
    <source>
        <strain evidence="7 8">IBT 29228</strain>
    </source>
</reference>
<dbReference type="InterPro" id="IPR012951">
    <property type="entry name" value="BBE"/>
</dbReference>
<evidence type="ECO:0000259" key="5">
    <source>
        <dbReference type="PROSITE" id="PS51387"/>
    </source>
</evidence>
<dbReference type="PANTHER" id="PTHR42973">
    <property type="entry name" value="BINDING OXIDOREDUCTASE, PUTATIVE (AFU_ORTHOLOGUE AFUA_1G17690)-RELATED"/>
    <property type="match status" value="1"/>
</dbReference>
<dbReference type="SUPFAM" id="SSF56176">
    <property type="entry name" value="FAD-binding/transporter-associated domain-like"/>
    <property type="match status" value="1"/>
</dbReference>
<evidence type="ECO:0000256" key="1">
    <source>
        <dbReference type="ARBA" id="ARBA00005466"/>
    </source>
</evidence>
<dbReference type="InterPro" id="IPR050416">
    <property type="entry name" value="FAD-linked_Oxidoreductase"/>
</dbReference>
<dbReference type="InterPro" id="IPR036318">
    <property type="entry name" value="FAD-bd_PCMH-like_sf"/>
</dbReference>
<organism evidence="7 8">
    <name type="scientific">Aspergillus bertholletiae</name>
    <dbReference type="NCBI Taxonomy" id="1226010"/>
    <lineage>
        <taxon>Eukaryota</taxon>
        <taxon>Fungi</taxon>
        <taxon>Dikarya</taxon>
        <taxon>Ascomycota</taxon>
        <taxon>Pezizomycotina</taxon>
        <taxon>Eurotiomycetes</taxon>
        <taxon>Eurotiomycetidae</taxon>
        <taxon>Eurotiales</taxon>
        <taxon>Aspergillaceae</taxon>
        <taxon>Aspergillus</taxon>
        <taxon>Aspergillus subgen. Circumdati</taxon>
    </lineage>
</organism>
<keyword evidence="2" id="KW-0285">Flavoprotein</keyword>
<sequence>MVDTFSSIPIVDFRRLQDPLTKADALEQLREAIFQVGFLYLINHGLESLVKRTHDKLPELFALPTEVKEQCNMINSPAFVGYTRLGAETTASKTDLREQFDFGTPGMKPWTEKDPFWRRLEGDSQYPDYPGAKELVEDYIAESAKLSQEFMRYVSECLSLPPTTFESFKGTMDRLKFVRYPQAAPGSQGVGPHKDSTGLFTFLSQDDTGGLQVLNKNGEWIDAPPIEGSLVVNIQQGFEAITGGICTATTHRVIGVVVMPTETEDVRTALLWAQEHNIDLAVKGGGHSVAGTSSSEGGLVIDLSRMNNVTVDTEKKTLTVQGGAVWKDVDEAGAKYGLATVGGTVNHTGVGGLTLGGGYGWLSGQYGLTIDNLLAATVVLVDGRVVTASATENADLFWGLRGAGYNFGVVVDFTFQAYDQTTPIYAGIISFTPDKLEAIVEQMNLLFANPDPRSGSIIILAQPPGAPMIMVNVLVFYNGNNEEGSKRYGGLLALEPVVNMIEVMPYSLLNSLQNPMATHGGRKSFKGLFYRTPMDAPFLRSMLDELNAKAQQHPDLIPAMLIECYDMRKICNVPLDATAFANRSLAQNGLLNLRWADKSKDAEYRAWAREIQAKFKAQFEKQLNGEETAAVPQYINYAEPGDLIVKNIYGSNLPRVQEVKAKYDPKNVFHKMHPVSLP</sequence>
<dbReference type="OrthoDB" id="415825at2759"/>
<dbReference type="InterPro" id="IPR016166">
    <property type="entry name" value="FAD-bd_PCMH"/>
</dbReference>
<dbReference type="InterPro" id="IPR044861">
    <property type="entry name" value="IPNS-like_FE2OG_OXY"/>
</dbReference>
<proteinExistence type="inferred from homology"/>
<dbReference type="EMBL" id="ML736236">
    <property type="protein sequence ID" value="KAE8376689.1"/>
    <property type="molecule type" value="Genomic_DNA"/>
</dbReference>
<dbReference type="Proteomes" id="UP000326198">
    <property type="component" value="Unassembled WGS sequence"/>
</dbReference>
<dbReference type="InterPro" id="IPR006094">
    <property type="entry name" value="Oxid_FAD_bind_N"/>
</dbReference>
<evidence type="ECO:0000259" key="6">
    <source>
        <dbReference type="PROSITE" id="PS51471"/>
    </source>
</evidence>
<evidence type="ECO:0000256" key="2">
    <source>
        <dbReference type="ARBA" id="ARBA00022630"/>
    </source>
</evidence>
<dbReference type="Pfam" id="PF08031">
    <property type="entry name" value="BBE"/>
    <property type="match status" value="1"/>
</dbReference>
<keyword evidence="4" id="KW-0560">Oxidoreductase</keyword>
<gene>
    <name evidence="7" type="ORF">BDV26DRAFT_282491</name>
</gene>
<keyword evidence="8" id="KW-1185">Reference proteome</keyword>
<accession>A0A5N7B5W2</accession>
<dbReference type="GO" id="GO:0016491">
    <property type="term" value="F:oxidoreductase activity"/>
    <property type="evidence" value="ECO:0007669"/>
    <property type="project" value="UniProtKB-KW"/>
</dbReference>
<dbReference type="Gene3D" id="3.40.462.20">
    <property type="match status" value="1"/>
</dbReference>
<keyword evidence="3" id="KW-0274">FAD</keyword>
<dbReference type="SUPFAM" id="SSF51197">
    <property type="entry name" value="Clavaminate synthase-like"/>
    <property type="match status" value="1"/>
</dbReference>
<dbReference type="PROSITE" id="PS51387">
    <property type="entry name" value="FAD_PCMH"/>
    <property type="match status" value="1"/>
</dbReference>
<evidence type="ECO:0000313" key="8">
    <source>
        <dbReference type="Proteomes" id="UP000326198"/>
    </source>
</evidence>
<dbReference type="InterPro" id="IPR005123">
    <property type="entry name" value="Oxoglu/Fe-dep_dioxygenase_dom"/>
</dbReference>
<dbReference type="AlphaFoldDB" id="A0A5N7B5W2"/>
<dbReference type="Gene3D" id="3.30.465.10">
    <property type="match status" value="1"/>
</dbReference>
<dbReference type="Pfam" id="PF14226">
    <property type="entry name" value="DIOX_N"/>
    <property type="match status" value="1"/>
</dbReference>
<dbReference type="GO" id="GO:0071949">
    <property type="term" value="F:FAD binding"/>
    <property type="evidence" value="ECO:0007669"/>
    <property type="project" value="InterPro"/>
</dbReference>
<dbReference type="GO" id="GO:0044283">
    <property type="term" value="P:small molecule biosynthetic process"/>
    <property type="evidence" value="ECO:0007669"/>
    <property type="project" value="UniProtKB-ARBA"/>
</dbReference>
<evidence type="ECO:0000256" key="4">
    <source>
        <dbReference type="ARBA" id="ARBA00023002"/>
    </source>
</evidence>
<evidence type="ECO:0000256" key="3">
    <source>
        <dbReference type="ARBA" id="ARBA00022827"/>
    </source>
</evidence>
<comment type="similarity">
    <text evidence="1">Belongs to the oxygen-dependent FAD-linked oxidoreductase family.</text>
</comment>
<dbReference type="InterPro" id="IPR016169">
    <property type="entry name" value="FAD-bd_PCMH_sub2"/>
</dbReference>
<feature type="domain" description="Fe2OG dioxygenase" evidence="6">
    <location>
        <begin position="171"/>
        <end position="275"/>
    </location>
</feature>